<dbReference type="EMBL" id="JBEAAL010000029">
    <property type="protein sequence ID" value="MEQ1408647.1"/>
    <property type="molecule type" value="Genomic_DNA"/>
</dbReference>
<comment type="similarity">
    <text evidence="2">Belongs to the methyl-accepting chemotaxis (MCP) protein family.</text>
</comment>
<dbReference type="Gene3D" id="6.10.340.10">
    <property type="match status" value="1"/>
</dbReference>
<dbReference type="PROSITE" id="PS50111">
    <property type="entry name" value="CHEMOTAXIS_TRANSDUC_2"/>
    <property type="match status" value="1"/>
</dbReference>
<proteinExistence type="inferred from homology"/>
<dbReference type="Pfam" id="PF00015">
    <property type="entry name" value="MCPsignal"/>
    <property type="match status" value="1"/>
</dbReference>
<accession>A0ABV0M9S2</accession>
<dbReference type="PROSITE" id="PS50885">
    <property type="entry name" value="HAMP"/>
    <property type="match status" value="2"/>
</dbReference>
<feature type="coiled-coil region" evidence="4">
    <location>
        <begin position="367"/>
        <end position="396"/>
    </location>
</feature>
<name>A0ABV0M9S2_9HYPH</name>
<reference evidence="7 8" key="1">
    <citation type="submission" date="2024-05" db="EMBL/GenBank/DDBJ databases">
        <title>Neorhizobium sp. Rsf11, a plant growth promoting and heavy metal resistant PAH-degrader.</title>
        <authorList>
            <person name="Golubev S.N."/>
            <person name="Muratova A.Y."/>
            <person name="Markelova M.I."/>
        </authorList>
    </citation>
    <scope>NUCLEOTIDE SEQUENCE [LARGE SCALE GENOMIC DNA]</scope>
    <source>
        <strain evidence="7 8">Rsf11</strain>
    </source>
</reference>
<dbReference type="PANTHER" id="PTHR43531">
    <property type="entry name" value="PROTEIN ICFG"/>
    <property type="match status" value="1"/>
</dbReference>
<keyword evidence="1" id="KW-0145">Chemotaxis</keyword>
<dbReference type="PANTHER" id="PTHR43531:SF11">
    <property type="entry name" value="METHYL-ACCEPTING CHEMOTAXIS PROTEIN 3"/>
    <property type="match status" value="1"/>
</dbReference>
<dbReference type="InterPro" id="IPR004089">
    <property type="entry name" value="MCPsignal_dom"/>
</dbReference>
<dbReference type="SMART" id="SM00304">
    <property type="entry name" value="HAMP"/>
    <property type="match status" value="2"/>
</dbReference>
<keyword evidence="8" id="KW-1185">Reference proteome</keyword>
<gene>
    <name evidence="7" type="ORF">ABK249_27305</name>
</gene>
<evidence type="ECO:0000256" key="1">
    <source>
        <dbReference type="ARBA" id="ARBA00022500"/>
    </source>
</evidence>
<feature type="domain" description="HAMP" evidence="6">
    <location>
        <begin position="402"/>
        <end position="454"/>
    </location>
</feature>
<dbReference type="CDD" id="cd11386">
    <property type="entry name" value="MCP_signal"/>
    <property type="match status" value="1"/>
</dbReference>
<evidence type="ECO:0000259" key="5">
    <source>
        <dbReference type="PROSITE" id="PS50111"/>
    </source>
</evidence>
<evidence type="ECO:0000256" key="3">
    <source>
        <dbReference type="PROSITE-ProRule" id="PRU00284"/>
    </source>
</evidence>
<dbReference type="RefSeq" id="WP_227705809.1">
    <property type="nucleotide sequence ID" value="NZ_JBEAAL010000029.1"/>
</dbReference>
<dbReference type="InterPro" id="IPR003660">
    <property type="entry name" value="HAMP_dom"/>
</dbReference>
<evidence type="ECO:0000259" key="6">
    <source>
        <dbReference type="PROSITE" id="PS50885"/>
    </source>
</evidence>
<keyword evidence="4" id="KW-0175">Coiled coil</keyword>
<evidence type="ECO:0000256" key="2">
    <source>
        <dbReference type="ARBA" id="ARBA00029447"/>
    </source>
</evidence>
<dbReference type="InterPro" id="IPR013587">
    <property type="entry name" value="Nitrate/nitrite_sensing"/>
</dbReference>
<evidence type="ECO:0000313" key="7">
    <source>
        <dbReference type="EMBL" id="MEQ1408647.1"/>
    </source>
</evidence>
<sequence>MRLSDVAITKRILLSVCIPLLLATGLSYDRIDSGLSTYRDTAHLVDVTEYISHVGEAVHQLQIERGESAAILGGKAAGAGEHLKKVRLDSDQWISVVAQADLGGPTIRREELQALTDVRRRIDRIGMTSDESSTFYTRLIGQFLAIPRTLAAQNTDSGLSTEIAAYNQLSQAKEFAGQERALGNAAISSGHIDAAALLRLSLLYGSQSILLEGFKVNHPDLAQDIEAVRPDSDTMLASMRQRLLSSGTDADLSSWNAAQWHKAATERINALRVIEKKMLISLREKAAVLAQRELETLVTMGTVLALAIAAALALSTSIGLGVVRPLRKLTEAVQRLAEGEVSEASVAADTKDEIGALALAVRHAIEAARERAELDHREQMRRAAERQKEAELIEQERAARSRELEHALRQLDGGLKALASGNLGHRITEELASNLEPLRLTYNQSVQTLERLVFLAGSNANSINDACTDLHEAADDLARRTVGQAAALEEAAAALEEVATAVKMSASGAEEAKKSVGIANSDTSQAAKVVADTVAAMQEIAKSSHQIGQIIGVIDEIAFQTNLLALNAGVEAARAGEAGKGFAVVAQEVRELAQRSATAAREIKALVASASRDVSGGVALVGQAGAALDGIERHVRMINQQVLAIVQSSAEQSVALAEITSTISQLDQITQQNASMVEQTNAATQSLASETEKLRAQLGAFQTGEEIGSDIGRRAAA</sequence>
<feature type="domain" description="Methyl-accepting transducer" evidence="5">
    <location>
        <begin position="459"/>
        <end position="688"/>
    </location>
</feature>
<evidence type="ECO:0000256" key="4">
    <source>
        <dbReference type="SAM" id="Coils"/>
    </source>
</evidence>
<dbReference type="InterPro" id="IPR051310">
    <property type="entry name" value="MCP_chemotaxis"/>
</dbReference>
<organism evidence="7 8">
    <name type="scientific">Neorhizobium phenanthreniclasticum</name>
    <dbReference type="NCBI Taxonomy" id="3157917"/>
    <lineage>
        <taxon>Bacteria</taxon>
        <taxon>Pseudomonadati</taxon>
        <taxon>Pseudomonadota</taxon>
        <taxon>Alphaproteobacteria</taxon>
        <taxon>Hyphomicrobiales</taxon>
        <taxon>Rhizobiaceae</taxon>
        <taxon>Rhizobium/Agrobacterium group</taxon>
        <taxon>Neorhizobium</taxon>
    </lineage>
</organism>
<dbReference type="SUPFAM" id="SSF58104">
    <property type="entry name" value="Methyl-accepting chemotaxis protein (MCP) signaling domain"/>
    <property type="match status" value="1"/>
</dbReference>
<dbReference type="Proteomes" id="UP001496627">
    <property type="component" value="Unassembled WGS sequence"/>
</dbReference>
<dbReference type="Gene3D" id="1.10.287.950">
    <property type="entry name" value="Methyl-accepting chemotaxis protein"/>
    <property type="match status" value="1"/>
</dbReference>
<dbReference type="Pfam" id="PF08376">
    <property type="entry name" value="NIT"/>
    <property type="match status" value="1"/>
</dbReference>
<protein>
    <submittedName>
        <fullName evidence="7">Methyl-accepting chemotaxis protein</fullName>
    </submittedName>
</protein>
<dbReference type="SMART" id="SM00283">
    <property type="entry name" value="MA"/>
    <property type="match status" value="1"/>
</dbReference>
<keyword evidence="3" id="KW-0807">Transducer</keyword>
<evidence type="ECO:0000313" key="8">
    <source>
        <dbReference type="Proteomes" id="UP001496627"/>
    </source>
</evidence>
<feature type="domain" description="HAMP" evidence="6">
    <location>
        <begin position="320"/>
        <end position="373"/>
    </location>
</feature>
<dbReference type="CDD" id="cd06225">
    <property type="entry name" value="HAMP"/>
    <property type="match status" value="1"/>
</dbReference>
<comment type="caution">
    <text evidence="7">The sequence shown here is derived from an EMBL/GenBank/DDBJ whole genome shotgun (WGS) entry which is preliminary data.</text>
</comment>
<dbReference type="Pfam" id="PF00672">
    <property type="entry name" value="HAMP"/>
    <property type="match status" value="1"/>
</dbReference>